<feature type="domain" description="Palmitoyltransferase DHHC" evidence="12">
    <location>
        <begin position="135"/>
        <end position="203"/>
    </location>
</feature>
<evidence type="ECO:0000256" key="2">
    <source>
        <dbReference type="ARBA" id="ARBA00008574"/>
    </source>
</evidence>
<keyword evidence="7" id="KW-0564">Palmitate</keyword>
<evidence type="ECO:0000259" key="12">
    <source>
        <dbReference type="Pfam" id="PF01529"/>
    </source>
</evidence>
<keyword evidence="6 11" id="KW-0472">Membrane</keyword>
<evidence type="ECO:0000256" key="8">
    <source>
        <dbReference type="ARBA" id="ARBA00023288"/>
    </source>
</evidence>
<evidence type="ECO:0000256" key="6">
    <source>
        <dbReference type="ARBA" id="ARBA00023136"/>
    </source>
</evidence>
<evidence type="ECO:0000256" key="11">
    <source>
        <dbReference type="RuleBase" id="RU079119"/>
    </source>
</evidence>
<comment type="domain">
    <text evidence="11">The DHHC domain is required for palmitoyltransferase activity.</text>
</comment>
<feature type="transmembrane region" description="Helical" evidence="11">
    <location>
        <begin position="216"/>
        <end position="239"/>
    </location>
</feature>
<dbReference type="Proteomes" id="UP000827549">
    <property type="component" value="Chromosome 2"/>
</dbReference>
<dbReference type="GO" id="GO:0005783">
    <property type="term" value="C:endoplasmic reticulum"/>
    <property type="evidence" value="ECO:0007669"/>
    <property type="project" value="TreeGrafter"/>
</dbReference>
<evidence type="ECO:0000256" key="9">
    <source>
        <dbReference type="ARBA" id="ARBA00023315"/>
    </source>
</evidence>
<evidence type="ECO:0000256" key="5">
    <source>
        <dbReference type="ARBA" id="ARBA00022989"/>
    </source>
</evidence>
<dbReference type="GO" id="GO:0019706">
    <property type="term" value="F:protein-cysteine S-palmitoyltransferase activity"/>
    <property type="evidence" value="ECO:0007669"/>
    <property type="project" value="UniProtKB-EC"/>
</dbReference>
<dbReference type="PANTHER" id="PTHR22883">
    <property type="entry name" value="ZINC FINGER DHHC DOMAIN CONTAINING PROTEIN"/>
    <property type="match status" value="1"/>
</dbReference>
<proteinExistence type="inferred from homology"/>
<dbReference type="PANTHER" id="PTHR22883:SF301">
    <property type="entry name" value="PALMITOYLTRANSFERASE ZDHHC12"/>
    <property type="match status" value="1"/>
</dbReference>
<evidence type="ECO:0000256" key="4">
    <source>
        <dbReference type="ARBA" id="ARBA00022692"/>
    </source>
</evidence>
<keyword evidence="5 11" id="KW-1133">Transmembrane helix</keyword>
<dbReference type="GO" id="GO:0006612">
    <property type="term" value="P:protein targeting to membrane"/>
    <property type="evidence" value="ECO:0007669"/>
    <property type="project" value="TreeGrafter"/>
</dbReference>
<evidence type="ECO:0000256" key="7">
    <source>
        <dbReference type="ARBA" id="ARBA00023139"/>
    </source>
</evidence>
<dbReference type="EC" id="2.3.1.225" evidence="11"/>
<keyword evidence="14" id="KW-1185">Reference proteome</keyword>
<dbReference type="PROSITE" id="PS50216">
    <property type="entry name" value="DHHC"/>
    <property type="match status" value="1"/>
</dbReference>
<dbReference type="GO" id="GO:0005794">
    <property type="term" value="C:Golgi apparatus"/>
    <property type="evidence" value="ECO:0007669"/>
    <property type="project" value="TreeGrafter"/>
</dbReference>
<reference evidence="13" key="1">
    <citation type="submission" date="2023-10" db="EMBL/GenBank/DDBJ databases">
        <authorList>
            <person name="Noh H."/>
        </authorList>
    </citation>
    <scope>NUCLEOTIDE SEQUENCE</scope>
    <source>
        <strain evidence="13">DUCC4014</strain>
    </source>
</reference>
<name>A0AAF0Y3A6_9TREE</name>
<keyword evidence="3 11" id="KW-0808">Transferase</keyword>
<dbReference type="Pfam" id="PF01529">
    <property type="entry name" value="DHHC"/>
    <property type="match status" value="1"/>
</dbReference>
<organism evidence="13 14">
    <name type="scientific">Vanrija pseudolonga</name>
    <dbReference type="NCBI Taxonomy" id="143232"/>
    <lineage>
        <taxon>Eukaryota</taxon>
        <taxon>Fungi</taxon>
        <taxon>Dikarya</taxon>
        <taxon>Basidiomycota</taxon>
        <taxon>Agaricomycotina</taxon>
        <taxon>Tremellomycetes</taxon>
        <taxon>Trichosporonales</taxon>
        <taxon>Trichosporonaceae</taxon>
        <taxon>Vanrija</taxon>
    </lineage>
</organism>
<dbReference type="RefSeq" id="XP_062625284.1">
    <property type="nucleotide sequence ID" value="XM_062769300.1"/>
</dbReference>
<comment type="subcellular location">
    <subcellularLocation>
        <location evidence="1">Endomembrane system</location>
        <topology evidence="1">Multi-pass membrane protein</topology>
    </subcellularLocation>
</comment>
<keyword evidence="8" id="KW-0449">Lipoprotein</keyword>
<dbReference type="AlphaFoldDB" id="A0AAF0Y3A6"/>
<keyword evidence="4 11" id="KW-0812">Transmembrane</keyword>
<dbReference type="InterPro" id="IPR001594">
    <property type="entry name" value="Palmitoyltrfase_DHHC"/>
</dbReference>
<evidence type="ECO:0000313" key="13">
    <source>
        <dbReference type="EMBL" id="WOO79252.1"/>
    </source>
</evidence>
<evidence type="ECO:0000256" key="10">
    <source>
        <dbReference type="ARBA" id="ARBA00048048"/>
    </source>
</evidence>
<comment type="catalytic activity">
    <reaction evidence="10 11">
        <text>L-cysteinyl-[protein] + hexadecanoyl-CoA = S-hexadecanoyl-L-cysteinyl-[protein] + CoA</text>
        <dbReference type="Rhea" id="RHEA:36683"/>
        <dbReference type="Rhea" id="RHEA-COMP:10131"/>
        <dbReference type="Rhea" id="RHEA-COMP:11032"/>
        <dbReference type="ChEBI" id="CHEBI:29950"/>
        <dbReference type="ChEBI" id="CHEBI:57287"/>
        <dbReference type="ChEBI" id="CHEBI:57379"/>
        <dbReference type="ChEBI" id="CHEBI:74151"/>
        <dbReference type="EC" id="2.3.1.225"/>
    </reaction>
</comment>
<feature type="transmembrane region" description="Helical" evidence="11">
    <location>
        <begin position="169"/>
        <end position="195"/>
    </location>
</feature>
<feature type="transmembrane region" description="Helical" evidence="11">
    <location>
        <begin position="259"/>
        <end position="278"/>
    </location>
</feature>
<comment type="similarity">
    <text evidence="2 11">Belongs to the DHHC palmitoyltransferase family.</text>
</comment>
<dbReference type="EMBL" id="CP086715">
    <property type="protein sequence ID" value="WOO79252.1"/>
    <property type="molecule type" value="Genomic_DNA"/>
</dbReference>
<feature type="transmembrane region" description="Helical" evidence="11">
    <location>
        <begin position="50"/>
        <end position="71"/>
    </location>
</feature>
<gene>
    <name evidence="13" type="primary">PFA4_0</name>
    <name evidence="13" type="ORF">LOC62_02G002780</name>
</gene>
<protein>
    <recommendedName>
        <fullName evidence="11">Palmitoyltransferase</fullName>
        <ecNumber evidence="11">2.3.1.225</ecNumber>
    </recommendedName>
</protein>
<evidence type="ECO:0000313" key="14">
    <source>
        <dbReference type="Proteomes" id="UP000827549"/>
    </source>
</evidence>
<accession>A0AAF0Y3A6</accession>
<dbReference type="GeneID" id="87806027"/>
<evidence type="ECO:0000256" key="3">
    <source>
        <dbReference type="ARBA" id="ARBA00022679"/>
    </source>
</evidence>
<keyword evidence="9 11" id="KW-0012">Acyltransferase</keyword>
<dbReference type="InterPro" id="IPR039859">
    <property type="entry name" value="PFA4/ZDH16/20/ERF2-like"/>
</dbReference>
<sequence length="426" mass="46032">MRRLRLTTLLEQVIPPAILTYLALSFRRALGTIGYAYLCVDQRRPWSSAVYCAAVAAAFPALVGTFLRLYLLPSRQSVPPPRAPGDLATLRTLFECVPPRRALREGYTLVPRAAGHEEAAEALIASCHKGRCGGRWKPARARHCSECGVCRCAFDHHCAFLANCITGPYLPAFLALLFGSPVVVLTSLIPAYGTLLARVPAAWANSAIDARAARFWAWRPGWVVAGGPVGRVIVGLFLGWRGLDQADGGGPGGVASWEIGALSLIGHLLALLTTALGYSTLRHVLSGELTIDVERAKSLAKLRSDIAAKRARGEEPGEDLIADAARFANSHWFFVPLEGSDEWAGAVLPALEGERPYDLGAWGNFEQLISRGKGISWLAPWNVLRVSVPDSELWNWPVAPAVRARLIADAESIAADDETTLLSHSH</sequence>
<evidence type="ECO:0000256" key="1">
    <source>
        <dbReference type="ARBA" id="ARBA00004127"/>
    </source>
</evidence>